<evidence type="ECO:0000313" key="1">
    <source>
        <dbReference type="EMBL" id="QXT63164.1"/>
    </source>
</evidence>
<organism evidence="1 2">
    <name type="scientific">Tessaracoccus palaemonis</name>
    <dbReference type="NCBI Taxonomy" id="2829499"/>
    <lineage>
        <taxon>Bacteria</taxon>
        <taxon>Bacillati</taxon>
        <taxon>Actinomycetota</taxon>
        <taxon>Actinomycetes</taxon>
        <taxon>Propionibacteriales</taxon>
        <taxon>Propionibacteriaceae</taxon>
        <taxon>Tessaracoccus</taxon>
    </lineage>
</organism>
<dbReference type="GO" id="GO:0005524">
    <property type="term" value="F:ATP binding"/>
    <property type="evidence" value="ECO:0007669"/>
    <property type="project" value="UniProtKB-KW"/>
</dbReference>
<dbReference type="Proteomes" id="UP000824504">
    <property type="component" value="Chromosome"/>
</dbReference>
<dbReference type="RefSeq" id="WP_219082803.1">
    <property type="nucleotide sequence ID" value="NZ_CP079216.1"/>
</dbReference>
<name>A0ABX8SPM4_9ACTN</name>
<reference evidence="1 2" key="1">
    <citation type="submission" date="2021-07" db="EMBL/GenBank/DDBJ databases">
        <title>complete genome sequencing of Tessaracoccus sp.J1M15.</title>
        <authorList>
            <person name="Bae J.-W."/>
            <person name="Kim D.-y."/>
        </authorList>
    </citation>
    <scope>NUCLEOTIDE SEQUENCE [LARGE SCALE GENOMIC DNA]</scope>
    <source>
        <strain evidence="1 2">J1M15</strain>
    </source>
</reference>
<accession>A0ABX8SPM4</accession>
<sequence>MRSPVTSPFSPGSDTVPQVWAGRIEHLSDWRDVVRPRLIAGLPERGRIFLGEPGLGKSSLARRIARDAAAAGDWVTPQLRIPAGTDPLKRVAEALLQLADTAGLTAGREARIGRVLARVESVSVSGTGLTLGRADGPEPYRALFDLLLEIGRAAIDRGNVVLIHLDEMQNISDANVLSQLLVALGDAIVHEVEVDAPGGVRIARTLPIAVYLTGLPDFADAVDARRGATFARRFKVSVLEAISDEDLTAALWEFVVHGWAVPDGEGGTSRVTMEPEAAVTIVDACKGEPFLFQLAGEQAWYAGTGATITAAEAAAGWRAASREAAAHVERILERLPARERQFVEAMAELDPDDRTLKRIAQRLGLTSGTQAGTTAQRLDTIRGVIDRGRRYTFRHRAVEAYLTSGWPTLPA</sequence>
<protein>
    <submittedName>
        <fullName evidence="1">ATP-binding protein</fullName>
    </submittedName>
</protein>
<gene>
    <name evidence="1" type="ORF">KDB89_01360</name>
</gene>
<keyword evidence="2" id="KW-1185">Reference proteome</keyword>
<keyword evidence="1" id="KW-0067">ATP-binding</keyword>
<keyword evidence="1" id="KW-0547">Nucleotide-binding</keyword>
<proteinExistence type="predicted"/>
<evidence type="ECO:0000313" key="2">
    <source>
        <dbReference type="Proteomes" id="UP000824504"/>
    </source>
</evidence>
<dbReference type="EMBL" id="CP079216">
    <property type="protein sequence ID" value="QXT63164.1"/>
    <property type="molecule type" value="Genomic_DNA"/>
</dbReference>